<dbReference type="Proteomes" id="UP000018763">
    <property type="component" value="Chromosome"/>
</dbReference>
<reference evidence="2 3" key="1">
    <citation type="journal article" date="2014" name="Genome Announc.">
        <title>Complete Genome Sequence of Sterol-Transforming Mycobacterium neoaurum Strain VKM Ac-1815D.</title>
        <authorList>
            <person name="Shtratnikova V.Y."/>
            <person name="Bragin E.Y."/>
            <person name="Dovbnya D.V."/>
            <person name="Pekov Y.A."/>
            <person name="Schelkunov M.I."/>
            <person name="Strizhov N."/>
            <person name="Ivashina T.V."/>
            <person name="Ashapkin V.V."/>
            <person name="Donova M.V."/>
        </authorList>
    </citation>
    <scope>NUCLEOTIDE SEQUENCE [LARGE SCALE GENOMIC DNA]</scope>
    <source>
        <strain evidence="2 3">VKM Ac-1815D</strain>
    </source>
</reference>
<evidence type="ECO:0000313" key="3">
    <source>
        <dbReference type="Proteomes" id="UP000018763"/>
    </source>
</evidence>
<name>V5XHQ4_MYCNE</name>
<keyword evidence="3" id="KW-1185">Reference proteome</keyword>
<evidence type="ECO:0000313" key="2">
    <source>
        <dbReference type="EMBL" id="AHC27975.1"/>
    </source>
</evidence>
<proteinExistence type="predicted"/>
<protein>
    <submittedName>
        <fullName evidence="2">Uncharacterized protein</fullName>
    </submittedName>
</protein>
<accession>V5XHQ4</accession>
<sequence>MFDTVPWTSAAHPADRAGGSRRTPVDDGAEKVFFE</sequence>
<feature type="compositionally biased region" description="Basic and acidic residues" evidence="1">
    <location>
        <begin position="23"/>
        <end position="35"/>
    </location>
</feature>
<dbReference type="AlphaFoldDB" id="V5XHQ4"/>
<evidence type="ECO:0000256" key="1">
    <source>
        <dbReference type="SAM" id="MobiDB-lite"/>
    </source>
</evidence>
<dbReference type="EMBL" id="CP006936">
    <property type="protein sequence ID" value="AHC27975.1"/>
    <property type="molecule type" value="Genomic_DNA"/>
</dbReference>
<feature type="region of interest" description="Disordered" evidence="1">
    <location>
        <begin position="1"/>
        <end position="35"/>
    </location>
</feature>
<gene>
    <name evidence="2" type="ORF">D174_16405</name>
</gene>
<organism evidence="2 3">
    <name type="scientific">Mycolicibacterium neoaurum VKM Ac-1815D</name>
    <dbReference type="NCBI Taxonomy" id="700508"/>
    <lineage>
        <taxon>Bacteria</taxon>
        <taxon>Bacillati</taxon>
        <taxon>Actinomycetota</taxon>
        <taxon>Actinomycetes</taxon>
        <taxon>Mycobacteriales</taxon>
        <taxon>Mycobacteriaceae</taxon>
        <taxon>Mycolicibacterium</taxon>
    </lineage>
</organism>